<proteinExistence type="inferred from homology"/>
<feature type="transmembrane region" description="Helical" evidence="9">
    <location>
        <begin position="141"/>
        <end position="164"/>
    </location>
</feature>
<dbReference type="InterPro" id="IPR036259">
    <property type="entry name" value="MFS_trans_sf"/>
</dbReference>
<evidence type="ECO:0000313" key="12">
    <source>
        <dbReference type="Proteomes" id="UP000187406"/>
    </source>
</evidence>
<dbReference type="PANTHER" id="PTHR48021">
    <property type="match status" value="1"/>
</dbReference>
<feature type="domain" description="Major facilitator superfamily (MFS) profile" evidence="10">
    <location>
        <begin position="52"/>
        <end position="476"/>
    </location>
</feature>
<evidence type="ECO:0000256" key="8">
    <source>
        <dbReference type="RuleBase" id="RU003346"/>
    </source>
</evidence>
<keyword evidence="5 9" id="KW-0812">Transmembrane</keyword>
<dbReference type="InterPro" id="IPR005828">
    <property type="entry name" value="MFS_sugar_transport-like"/>
</dbReference>
<dbReference type="InterPro" id="IPR020846">
    <property type="entry name" value="MFS_dom"/>
</dbReference>
<feature type="transmembrane region" description="Helical" evidence="9">
    <location>
        <begin position="454"/>
        <end position="472"/>
    </location>
</feature>
<keyword evidence="12" id="KW-1185">Reference proteome</keyword>
<feature type="transmembrane region" description="Helical" evidence="9">
    <location>
        <begin position="85"/>
        <end position="105"/>
    </location>
</feature>
<dbReference type="EMBL" id="BDDD01000134">
    <property type="protein sequence ID" value="GAV60036.1"/>
    <property type="molecule type" value="Genomic_DNA"/>
</dbReference>
<evidence type="ECO:0000256" key="1">
    <source>
        <dbReference type="ARBA" id="ARBA00004141"/>
    </source>
</evidence>
<dbReference type="InParanoid" id="A0A1Q3AW97"/>
<evidence type="ECO:0000256" key="6">
    <source>
        <dbReference type="ARBA" id="ARBA00022989"/>
    </source>
</evidence>
<feature type="transmembrane region" description="Helical" evidence="9">
    <location>
        <begin position="321"/>
        <end position="341"/>
    </location>
</feature>
<dbReference type="PANTHER" id="PTHR48021:SF1">
    <property type="entry name" value="GH07001P-RELATED"/>
    <property type="match status" value="1"/>
</dbReference>
<dbReference type="InterPro" id="IPR005829">
    <property type="entry name" value="Sugar_transporter_CS"/>
</dbReference>
<comment type="subcellular location">
    <subcellularLocation>
        <location evidence="1">Membrane</location>
        <topology evidence="1">Multi-pass membrane protein</topology>
    </subcellularLocation>
</comment>
<feature type="transmembrane region" description="Helical" evidence="9">
    <location>
        <begin position="281"/>
        <end position="306"/>
    </location>
</feature>
<protein>
    <submittedName>
        <fullName evidence="11">Sugar_tr domain-containing protein</fullName>
    </submittedName>
</protein>
<dbReference type="GO" id="GO:0016020">
    <property type="term" value="C:membrane"/>
    <property type="evidence" value="ECO:0007669"/>
    <property type="project" value="UniProtKB-SubCell"/>
</dbReference>
<dbReference type="Gene3D" id="1.20.1250.20">
    <property type="entry name" value="MFS general substrate transporter like domains"/>
    <property type="match status" value="1"/>
</dbReference>
<keyword evidence="7 9" id="KW-0472">Membrane</keyword>
<dbReference type="Proteomes" id="UP000187406">
    <property type="component" value="Unassembled WGS sequence"/>
</dbReference>
<organism evidence="11 12">
    <name type="scientific">Cephalotus follicularis</name>
    <name type="common">Albany pitcher plant</name>
    <dbReference type="NCBI Taxonomy" id="3775"/>
    <lineage>
        <taxon>Eukaryota</taxon>
        <taxon>Viridiplantae</taxon>
        <taxon>Streptophyta</taxon>
        <taxon>Embryophyta</taxon>
        <taxon>Tracheophyta</taxon>
        <taxon>Spermatophyta</taxon>
        <taxon>Magnoliopsida</taxon>
        <taxon>eudicotyledons</taxon>
        <taxon>Gunneridae</taxon>
        <taxon>Pentapetalae</taxon>
        <taxon>rosids</taxon>
        <taxon>fabids</taxon>
        <taxon>Oxalidales</taxon>
        <taxon>Cephalotaceae</taxon>
        <taxon>Cephalotus</taxon>
    </lineage>
</organism>
<dbReference type="PROSITE" id="PS50850">
    <property type="entry name" value="MFS"/>
    <property type="match status" value="1"/>
</dbReference>
<sequence>MSFRDDTEDGRDLRKPFLHTGSWYKMSSRQSSSILSSSAQMLRDGSISVVFCVLIVALGPIQFGFTCGYSSPTQAEIMNDLNLSISEFSLFGSLSNVGAMVGAISSGQIAEYIGRKGSLMIAAIPNIIGWLAISFARDSSFLFMGRLLEGFGVGIISYTVPVYIAEIAPQNMRGSLGSVNQLAVTIGIMLAYLLGLFVNWRVLAVLGILPCTILIPGLFFIPESPRWLAKMGMTEDFEASLQVLRGFDTDICAEVNEIRRSLASSSKRMTIRFADLKRKRYWYPLMVGIGLLILQQLSGINAVLFYSSNIFKSAGISSSNVATFGLGIIQVVATGVTTCLVDKAGRRLLLIVSTVGMTFSMFLVAVAFYLEDIVSKDSHLYGVYGILSLVGLVAMVITFSLGLGAIPWIIMSEILPVEIKGLAGSIATLANWLTSWVVTMTANLLLTWSAGGTFTIYTIVAAFTVAFVNLWVPETKGRTLEEIQSSFR</sequence>
<evidence type="ECO:0000256" key="3">
    <source>
        <dbReference type="ARBA" id="ARBA00022448"/>
    </source>
</evidence>
<comment type="caution">
    <text evidence="11">The sequence shown here is derived from an EMBL/GenBank/DDBJ whole genome shotgun (WGS) entry which is preliminary data.</text>
</comment>
<dbReference type="CDD" id="cd17358">
    <property type="entry name" value="MFS_GLUT6_8_Class3_like"/>
    <property type="match status" value="1"/>
</dbReference>
<dbReference type="InterPro" id="IPR050549">
    <property type="entry name" value="MFS_Trehalose_Transporter"/>
</dbReference>
<dbReference type="FunCoup" id="A0A1Q3AW97">
    <property type="interactions" value="860"/>
</dbReference>
<evidence type="ECO:0000256" key="2">
    <source>
        <dbReference type="ARBA" id="ARBA00010992"/>
    </source>
</evidence>
<dbReference type="AlphaFoldDB" id="A0A1Q3AW97"/>
<dbReference type="InterPro" id="IPR003663">
    <property type="entry name" value="Sugar/inositol_transpt"/>
</dbReference>
<evidence type="ECO:0000256" key="5">
    <source>
        <dbReference type="ARBA" id="ARBA00022692"/>
    </source>
</evidence>
<keyword evidence="3 8" id="KW-0813">Transport</keyword>
<keyword evidence="6 9" id="KW-1133">Transmembrane helix</keyword>
<accession>A0A1Q3AW97</accession>
<reference evidence="12" key="1">
    <citation type="submission" date="2016-04" db="EMBL/GenBank/DDBJ databases">
        <title>Cephalotus genome sequencing.</title>
        <authorList>
            <person name="Fukushima K."/>
            <person name="Hasebe M."/>
            <person name="Fang X."/>
        </authorList>
    </citation>
    <scope>NUCLEOTIDE SEQUENCE [LARGE SCALE GENOMIC DNA]</scope>
    <source>
        <strain evidence="12">cv. St1</strain>
    </source>
</reference>
<dbReference type="OrthoDB" id="6612291at2759"/>
<feature type="transmembrane region" description="Helical" evidence="9">
    <location>
        <begin position="45"/>
        <end position="65"/>
    </location>
</feature>
<feature type="transmembrane region" description="Helical" evidence="9">
    <location>
        <begin position="422"/>
        <end position="448"/>
    </location>
</feature>
<feature type="transmembrane region" description="Helical" evidence="9">
    <location>
        <begin position="200"/>
        <end position="221"/>
    </location>
</feature>
<dbReference type="InterPro" id="IPR044775">
    <property type="entry name" value="MFS_ERD6/Tret1-like"/>
</dbReference>
<dbReference type="PROSITE" id="PS00216">
    <property type="entry name" value="SUGAR_TRANSPORT_1"/>
    <property type="match status" value="1"/>
</dbReference>
<dbReference type="STRING" id="3775.A0A1Q3AW97"/>
<evidence type="ECO:0000256" key="7">
    <source>
        <dbReference type="ARBA" id="ARBA00023136"/>
    </source>
</evidence>
<dbReference type="Pfam" id="PF00083">
    <property type="entry name" value="Sugar_tr"/>
    <property type="match status" value="1"/>
</dbReference>
<dbReference type="GO" id="GO:0051119">
    <property type="term" value="F:sugar transmembrane transporter activity"/>
    <property type="evidence" value="ECO:0007669"/>
    <property type="project" value="InterPro"/>
</dbReference>
<dbReference type="NCBIfam" id="TIGR00879">
    <property type="entry name" value="SP"/>
    <property type="match status" value="1"/>
</dbReference>
<feature type="transmembrane region" description="Helical" evidence="9">
    <location>
        <begin position="117"/>
        <end position="135"/>
    </location>
</feature>
<evidence type="ECO:0000259" key="10">
    <source>
        <dbReference type="PROSITE" id="PS50850"/>
    </source>
</evidence>
<name>A0A1Q3AW97_CEPFO</name>
<evidence type="ECO:0000256" key="9">
    <source>
        <dbReference type="SAM" id="Phobius"/>
    </source>
</evidence>
<feature type="transmembrane region" description="Helical" evidence="9">
    <location>
        <begin position="176"/>
        <end position="194"/>
    </location>
</feature>
<feature type="transmembrane region" description="Helical" evidence="9">
    <location>
        <begin position="348"/>
        <end position="370"/>
    </location>
</feature>
<evidence type="ECO:0000313" key="11">
    <source>
        <dbReference type="EMBL" id="GAV60036.1"/>
    </source>
</evidence>
<dbReference type="SUPFAM" id="SSF103473">
    <property type="entry name" value="MFS general substrate transporter"/>
    <property type="match status" value="1"/>
</dbReference>
<keyword evidence="4" id="KW-0762">Sugar transport</keyword>
<gene>
    <name evidence="11" type="ORF">CFOL_v3_03567</name>
</gene>
<dbReference type="PRINTS" id="PR00171">
    <property type="entry name" value="SUGRTRNSPORT"/>
</dbReference>
<feature type="transmembrane region" description="Helical" evidence="9">
    <location>
        <begin position="382"/>
        <end position="410"/>
    </location>
</feature>
<dbReference type="FunFam" id="1.20.1250.20:FF:000043">
    <property type="entry name" value="sugar transporter ERD6-like 6"/>
    <property type="match status" value="1"/>
</dbReference>
<evidence type="ECO:0000256" key="4">
    <source>
        <dbReference type="ARBA" id="ARBA00022597"/>
    </source>
</evidence>
<comment type="similarity">
    <text evidence="2 8">Belongs to the major facilitator superfamily. Sugar transporter (TC 2.A.1.1) family.</text>
</comment>
<dbReference type="PROSITE" id="PS00217">
    <property type="entry name" value="SUGAR_TRANSPORT_2"/>
    <property type="match status" value="1"/>
</dbReference>